<evidence type="ECO:0000313" key="2">
    <source>
        <dbReference type="Proteomes" id="UP001165960"/>
    </source>
</evidence>
<dbReference type="Proteomes" id="UP001165960">
    <property type="component" value="Unassembled WGS sequence"/>
</dbReference>
<organism evidence="1 2">
    <name type="scientific">Entomophthora muscae</name>
    <dbReference type="NCBI Taxonomy" id="34485"/>
    <lineage>
        <taxon>Eukaryota</taxon>
        <taxon>Fungi</taxon>
        <taxon>Fungi incertae sedis</taxon>
        <taxon>Zoopagomycota</taxon>
        <taxon>Entomophthoromycotina</taxon>
        <taxon>Entomophthoromycetes</taxon>
        <taxon>Entomophthorales</taxon>
        <taxon>Entomophthoraceae</taxon>
        <taxon>Entomophthora</taxon>
    </lineage>
</organism>
<reference evidence="1" key="1">
    <citation type="submission" date="2022-04" db="EMBL/GenBank/DDBJ databases">
        <title>Genome of the entomopathogenic fungus Entomophthora muscae.</title>
        <authorList>
            <person name="Elya C."/>
            <person name="Lovett B.R."/>
            <person name="Lee E."/>
            <person name="Macias A.M."/>
            <person name="Hajek A.E."/>
            <person name="De Bivort B.L."/>
            <person name="Kasson M.T."/>
            <person name="De Fine Licht H.H."/>
            <person name="Stajich J.E."/>
        </authorList>
    </citation>
    <scope>NUCLEOTIDE SEQUENCE</scope>
    <source>
        <strain evidence="1">Berkeley</strain>
    </source>
</reference>
<dbReference type="EMBL" id="QTSX02003655">
    <property type="protein sequence ID" value="KAJ9069144.1"/>
    <property type="molecule type" value="Genomic_DNA"/>
</dbReference>
<accession>A0ACC2T391</accession>
<sequence length="216" mass="24609">MADVTFAENALISVVETWGVKQDVCPILSYHGFDGASQSRRYCLFANQVGELDPNLYHQRVQALITLGLSFNLSNCANLSRKKVATAINSMYAQLSTGCLAKGFKSYKYMIQDALILAAIYTSHHPPEKCCMYNWMLQAPISNRVAAYDDNHMFPFLVAAKVTNHYMGFMTPSSTTRINPFASSVFIFYIYYFFLSFWDKFLFYLCRLYQQLVSSA</sequence>
<gene>
    <name evidence="1" type="ORF">DSO57_1021546</name>
</gene>
<proteinExistence type="predicted"/>
<evidence type="ECO:0000313" key="1">
    <source>
        <dbReference type="EMBL" id="KAJ9069144.1"/>
    </source>
</evidence>
<keyword evidence="2" id="KW-1185">Reference proteome</keyword>
<name>A0ACC2T391_9FUNG</name>
<comment type="caution">
    <text evidence="1">The sequence shown here is derived from an EMBL/GenBank/DDBJ whole genome shotgun (WGS) entry which is preliminary data.</text>
</comment>
<protein>
    <submittedName>
        <fullName evidence="1">Uncharacterized protein</fullName>
    </submittedName>
</protein>